<keyword evidence="6 9" id="KW-1133">Transmembrane helix</keyword>
<reference evidence="12 13" key="1">
    <citation type="submission" date="2018-01" db="EMBL/GenBank/DDBJ databases">
        <title>The whole genome sequencing and assembly of Paenibacillus chitinolyticus KCCM 41400 strain.</title>
        <authorList>
            <person name="Kim J.-Y."/>
            <person name="Park M.-K."/>
            <person name="Lee Y.-J."/>
            <person name="Yi H."/>
            <person name="Bahn Y.-S."/>
            <person name="Kim J.F."/>
            <person name="Lee D.-W."/>
        </authorList>
    </citation>
    <scope>NUCLEOTIDE SEQUENCE [LARGE SCALE GENOMIC DNA]</scope>
    <source>
        <strain evidence="12 13">KCCM 41400</strain>
    </source>
</reference>
<dbReference type="PANTHER" id="PTHR32507">
    <property type="entry name" value="NA(+)/H(+) ANTIPORTER 1"/>
    <property type="match status" value="1"/>
</dbReference>
<dbReference type="Proteomes" id="UP000288943">
    <property type="component" value="Chromosome"/>
</dbReference>
<keyword evidence="2" id="KW-0813">Transport</keyword>
<dbReference type="RefSeq" id="WP_042233662.1">
    <property type="nucleotide sequence ID" value="NZ_CP026520.1"/>
</dbReference>
<dbReference type="EMBL" id="JAMDMJ010000042">
    <property type="protein sequence ID" value="MCY9599405.1"/>
    <property type="molecule type" value="Genomic_DNA"/>
</dbReference>
<dbReference type="GeneID" id="95378132"/>
<evidence type="ECO:0000313" key="12">
    <source>
        <dbReference type="EMBL" id="QAV20841.1"/>
    </source>
</evidence>
<feature type="transmembrane region" description="Helical" evidence="9">
    <location>
        <begin position="91"/>
        <end position="116"/>
    </location>
</feature>
<feature type="transmembrane region" description="Helical" evidence="9">
    <location>
        <begin position="62"/>
        <end position="79"/>
    </location>
</feature>
<dbReference type="KEGG" id="pchi:PC41400_25405"/>
<evidence type="ECO:0000256" key="6">
    <source>
        <dbReference type="ARBA" id="ARBA00022989"/>
    </source>
</evidence>
<reference evidence="11 14" key="2">
    <citation type="submission" date="2022-05" db="EMBL/GenBank/DDBJ databases">
        <title>Genome Sequencing of Bee-Associated Microbes.</title>
        <authorList>
            <person name="Dunlap C."/>
        </authorList>
    </citation>
    <scope>NUCLEOTIDE SEQUENCE [LARGE SCALE GENOMIC DNA]</scope>
    <source>
        <strain evidence="11 14">NRRL B-23120</strain>
    </source>
</reference>
<feature type="transmembrane region" description="Helical" evidence="9">
    <location>
        <begin position="346"/>
        <end position="371"/>
    </location>
</feature>
<name>A0A410X2M5_9BACL</name>
<feature type="transmembrane region" description="Helical" evidence="9">
    <location>
        <begin position="377"/>
        <end position="400"/>
    </location>
</feature>
<protein>
    <submittedName>
        <fullName evidence="12">Sodium:proton antiporter</fullName>
    </submittedName>
</protein>
<dbReference type="GO" id="GO:0005886">
    <property type="term" value="C:plasma membrane"/>
    <property type="evidence" value="ECO:0007669"/>
    <property type="project" value="UniProtKB-SubCell"/>
</dbReference>
<gene>
    <name evidence="11" type="ORF">M5X16_27045</name>
    <name evidence="12" type="ORF">PC41400_25405</name>
</gene>
<evidence type="ECO:0000256" key="5">
    <source>
        <dbReference type="ARBA" id="ARBA00022692"/>
    </source>
</evidence>
<feature type="transmembrane region" description="Helical" evidence="9">
    <location>
        <begin position="248"/>
        <end position="267"/>
    </location>
</feature>
<dbReference type="Gene3D" id="1.20.1530.20">
    <property type="match status" value="1"/>
</dbReference>
<feature type="transmembrane region" description="Helical" evidence="9">
    <location>
        <begin position="313"/>
        <end position="334"/>
    </location>
</feature>
<evidence type="ECO:0000313" key="11">
    <source>
        <dbReference type="EMBL" id="MCY9599405.1"/>
    </source>
</evidence>
<evidence type="ECO:0000256" key="3">
    <source>
        <dbReference type="ARBA" id="ARBA00022449"/>
    </source>
</evidence>
<keyword evidence="4" id="KW-1003">Cell membrane</keyword>
<dbReference type="GO" id="GO:1902600">
    <property type="term" value="P:proton transmembrane transport"/>
    <property type="evidence" value="ECO:0007669"/>
    <property type="project" value="InterPro"/>
</dbReference>
<evidence type="ECO:0000313" key="14">
    <source>
        <dbReference type="Proteomes" id="UP001527202"/>
    </source>
</evidence>
<dbReference type="PANTHER" id="PTHR32507:SF0">
    <property type="entry name" value="NA(+)_H(+) ANTIPORTER 2-RELATED"/>
    <property type="match status" value="1"/>
</dbReference>
<evidence type="ECO:0000256" key="2">
    <source>
        <dbReference type="ARBA" id="ARBA00022448"/>
    </source>
</evidence>
<comment type="subcellular location">
    <subcellularLocation>
        <location evidence="1">Cell membrane</location>
        <topology evidence="1">Multi-pass membrane protein</topology>
    </subcellularLocation>
</comment>
<evidence type="ECO:0000256" key="1">
    <source>
        <dbReference type="ARBA" id="ARBA00004651"/>
    </source>
</evidence>
<organism evidence="12 13">
    <name type="scientific">Paenibacillus chitinolyticus</name>
    <dbReference type="NCBI Taxonomy" id="79263"/>
    <lineage>
        <taxon>Bacteria</taxon>
        <taxon>Bacillati</taxon>
        <taxon>Bacillota</taxon>
        <taxon>Bacilli</taxon>
        <taxon>Bacillales</taxon>
        <taxon>Paenibacillaceae</taxon>
        <taxon>Paenibacillus</taxon>
    </lineage>
</organism>
<dbReference type="EMBL" id="CP026520">
    <property type="protein sequence ID" value="QAV20841.1"/>
    <property type="molecule type" value="Genomic_DNA"/>
</dbReference>
<dbReference type="OrthoDB" id="1757035at2"/>
<feature type="transmembrane region" description="Helical" evidence="9">
    <location>
        <begin position="194"/>
        <end position="217"/>
    </location>
</feature>
<evidence type="ECO:0000256" key="8">
    <source>
        <dbReference type="ARBA" id="ARBA00023136"/>
    </source>
</evidence>
<evidence type="ECO:0000313" key="13">
    <source>
        <dbReference type="Proteomes" id="UP000288943"/>
    </source>
</evidence>
<feature type="transmembrane region" description="Helical" evidence="9">
    <location>
        <begin position="122"/>
        <end position="141"/>
    </location>
</feature>
<evidence type="ECO:0000256" key="7">
    <source>
        <dbReference type="ARBA" id="ARBA00023065"/>
    </source>
</evidence>
<keyword evidence="7" id="KW-0406">Ion transport</keyword>
<keyword evidence="3" id="KW-0050">Antiport</keyword>
<evidence type="ECO:0000256" key="4">
    <source>
        <dbReference type="ARBA" id="ARBA00022475"/>
    </source>
</evidence>
<proteinExistence type="predicted"/>
<keyword evidence="5 9" id="KW-0812">Transmembrane</keyword>
<dbReference type="InterPro" id="IPR006153">
    <property type="entry name" value="Cation/H_exchanger_TM"/>
</dbReference>
<feature type="domain" description="Cation/H+ exchanger transmembrane" evidence="10">
    <location>
        <begin position="23"/>
        <end position="401"/>
    </location>
</feature>
<feature type="transmembrane region" description="Helical" evidence="9">
    <location>
        <begin position="13"/>
        <end position="31"/>
    </location>
</feature>
<dbReference type="AlphaFoldDB" id="A0A410X2M5"/>
<accession>A0A410X2M5</accession>
<keyword evidence="8 9" id="KW-0472">Membrane</keyword>
<dbReference type="GO" id="GO:0015297">
    <property type="term" value="F:antiporter activity"/>
    <property type="evidence" value="ECO:0007669"/>
    <property type="project" value="UniProtKB-KW"/>
</dbReference>
<feature type="transmembrane region" description="Helical" evidence="9">
    <location>
        <begin position="287"/>
        <end position="307"/>
    </location>
</feature>
<dbReference type="Proteomes" id="UP001527202">
    <property type="component" value="Unassembled WGS sequence"/>
</dbReference>
<keyword evidence="14" id="KW-1185">Reference proteome</keyword>
<sequence>MENALTQLIDYELYLFILVVVLGMLFGKLAGWLRLPDVALFLIAGMIFGQAFHWIAEPSSSLTNQFILVVGSTLILFDGGRNIRLSGLKHVWISVTLLSIPGVILTCGAVAAASHWFLGLPWLHALLLGAIISSTDPATLIPVFKQVRIRTKVRETVESESAFNDATGSILTFSLIAILLGTEHVSAASGAWQFVKTALGGLAVGAIIGYAGAFLTAHVKIGFLRDYATILMLAAALGSYLAGEHLGVSGFMATFTAGLIWGNSDVFKLHMEDKKQEMTHFSENVTVLMRMLIFILLGSQVNFPLLLKYLWPSLGIIFVFMFIARPLVVLLCTLPDRKAKWTWREIVFMFWVRETGVIPAALSGMVAGLGIAHADLIASVTFMAVLITILFQASTTAFVARKLGLEEDSGGGGAHGVPSAKPGSH</sequence>
<dbReference type="Pfam" id="PF00999">
    <property type="entry name" value="Na_H_Exchanger"/>
    <property type="match status" value="1"/>
</dbReference>
<evidence type="ECO:0000259" key="10">
    <source>
        <dbReference type="Pfam" id="PF00999"/>
    </source>
</evidence>
<dbReference type="InterPro" id="IPR038770">
    <property type="entry name" value="Na+/solute_symporter_sf"/>
</dbReference>
<evidence type="ECO:0000256" key="9">
    <source>
        <dbReference type="SAM" id="Phobius"/>
    </source>
</evidence>